<protein>
    <submittedName>
        <fullName evidence="1">Uncharacterized protein</fullName>
    </submittedName>
</protein>
<proteinExistence type="predicted"/>
<name>S4NC72_9LACO</name>
<dbReference type="AlphaFoldDB" id="S4NC72"/>
<dbReference type="GeneID" id="301047600"/>
<evidence type="ECO:0000313" key="2">
    <source>
        <dbReference type="Proteomes" id="UP000016361"/>
    </source>
</evidence>
<dbReference type="RefSeq" id="WP_020280837.1">
    <property type="nucleotide sequence ID" value="NZ_AZED01000011.1"/>
</dbReference>
<reference evidence="2" key="1">
    <citation type="journal article" date="2013" name="Genome Announc.">
        <title>Draft Genome Sequence of D-Branched-Chain Amino Acid Producer Lactobacillus otakiensis JCM 15040T, Isolated from a Traditional Japanese Pickle.</title>
        <authorList>
            <person name="Doi K."/>
            <person name="Mori K."/>
            <person name="Mutaguchi Y."/>
            <person name="Tashiro K."/>
            <person name="Fujino Y."/>
            <person name="Ohmori T."/>
            <person name="Kuhara S."/>
            <person name="Ohshima T."/>
        </authorList>
    </citation>
    <scope>NUCLEOTIDE SEQUENCE [LARGE SCALE GENOMIC DNA]</scope>
    <source>
        <strain evidence="2">JCM 15040</strain>
    </source>
</reference>
<gene>
    <name evidence="1" type="ORF">LOT_0922</name>
</gene>
<dbReference type="PATRIC" id="fig|1423780.4.peg.320"/>
<keyword evidence="2" id="KW-1185">Reference proteome</keyword>
<organism evidence="1 2">
    <name type="scientific">Lentilactobacillus otakiensis DSM 19908 = JCM 15040</name>
    <dbReference type="NCBI Taxonomy" id="1423780"/>
    <lineage>
        <taxon>Bacteria</taxon>
        <taxon>Bacillati</taxon>
        <taxon>Bacillota</taxon>
        <taxon>Bacilli</taxon>
        <taxon>Lactobacillales</taxon>
        <taxon>Lactobacillaceae</taxon>
        <taxon>Lentilactobacillus</taxon>
    </lineage>
</organism>
<evidence type="ECO:0000313" key="1">
    <source>
        <dbReference type="EMBL" id="GAD16384.1"/>
    </source>
</evidence>
<accession>S4NC72</accession>
<dbReference type="eggNOG" id="ENOG5030BB6">
    <property type="taxonomic scope" value="Bacteria"/>
</dbReference>
<dbReference type="EMBL" id="BASH01000002">
    <property type="protein sequence ID" value="GAD16384.1"/>
    <property type="molecule type" value="Genomic_DNA"/>
</dbReference>
<dbReference type="OrthoDB" id="2323570at2"/>
<dbReference type="Proteomes" id="UP000016361">
    <property type="component" value="Unassembled WGS sequence"/>
</dbReference>
<sequence>MTINEMLTEIESYQHKLNLADDYLFNIVEFDPVEIKAYRDHTAPESAYQATLKQIKRLYLLSLSPEELLNRIHNAQKAASLSDADAIKIMGIEDSKLADFKAGLLPTMNYVTALYALKANI</sequence>
<comment type="caution">
    <text evidence="1">The sequence shown here is derived from an EMBL/GenBank/DDBJ whole genome shotgun (WGS) entry which is preliminary data.</text>
</comment>